<name>A0A919MAX9_9ACTN</name>
<dbReference type="AlphaFoldDB" id="A0A919MAX9"/>
<keyword evidence="2" id="KW-1185">Reference proteome</keyword>
<reference evidence="1" key="1">
    <citation type="submission" date="2021-01" db="EMBL/GenBank/DDBJ databases">
        <title>Whole genome shotgun sequence of Actinoplanes ferrugineus NBRC 15555.</title>
        <authorList>
            <person name="Komaki H."/>
            <person name="Tamura T."/>
        </authorList>
    </citation>
    <scope>NUCLEOTIDE SEQUENCE</scope>
    <source>
        <strain evidence="1">NBRC 15555</strain>
    </source>
</reference>
<comment type="caution">
    <text evidence="1">The sequence shown here is derived from an EMBL/GenBank/DDBJ whole genome shotgun (WGS) entry which is preliminary data.</text>
</comment>
<gene>
    <name evidence="1" type="ORF">Afe05nite_49060</name>
</gene>
<dbReference type="Proteomes" id="UP000598174">
    <property type="component" value="Unassembled WGS sequence"/>
</dbReference>
<proteinExistence type="predicted"/>
<sequence length="305" mass="33621">MAKRNTQNYLGDLGEAEAYIELLRIGAGINSLTQSDSGWDLHLHLPAKPMILTSTGSASWELGGRAAHVQVKKQTSRSAPKLGIGTARGWITGTVAGTPSFLFIVDGKKNIQYATPCGISDWLEGRHSMPNENRRAIAGMKLNAFEASRFSRISHLWSAYPNVLLGLSGLDRALHGCLHPDWTDVSGWISEIALGWFNVASIGNDDTGYWWSKGSDFFDTAARAMRLDEPGLEEVYQSLEEMTQQALAPRWSTGWDLGLPVGVYTKKADPDSCRTDAVNMIEEVFSALPRPARRKTKRRHFFPGA</sequence>
<accession>A0A919MAX9</accession>
<evidence type="ECO:0000313" key="2">
    <source>
        <dbReference type="Proteomes" id="UP000598174"/>
    </source>
</evidence>
<organism evidence="1 2">
    <name type="scientific">Paractinoplanes ferrugineus</name>
    <dbReference type="NCBI Taxonomy" id="113564"/>
    <lineage>
        <taxon>Bacteria</taxon>
        <taxon>Bacillati</taxon>
        <taxon>Actinomycetota</taxon>
        <taxon>Actinomycetes</taxon>
        <taxon>Micromonosporales</taxon>
        <taxon>Micromonosporaceae</taxon>
        <taxon>Paractinoplanes</taxon>
    </lineage>
</organism>
<dbReference type="RefSeq" id="WP_203819522.1">
    <property type="nucleotide sequence ID" value="NZ_BAAABP010000052.1"/>
</dbReference>
<dbReference type="EMBL" id="BOMM01000047">
    <property type="protein sequence ID" value="GIE13066.1"/>
    <property type="molecule type" value="Genomic_DNA"/>
</dbReference>
<evidence type="ECO:0000313" key="1">
    <source>
        <dbReference type="EMBL" id="GIE13066.1"/>
    </source>
</evidence>
<protein>
    <submittedName>
        <fullName evidence="1">Uncharacterized protein</fullName>
    </submittedName>
</protein>